<gene>
    <name evidence="1" type="ORF">BCP8-2_168</name>
</gene>
<reference evidence="2" key="1">
    <citation type="submission" date="2014-01" db="EMBL/GenBank/DDBJ databases">
        <title>Genomic and Proteomic Analysis of Broad Host Range Virulent Bacillus Group Phage BCP8-2 Leading To the Creation of New Genus within Myoviruses.</title>
        <authorList>
            <person name="Bandara N."/>
            <person name="Asare P.T."/>
            <person name="Kim K.P."/>
        </authorList>
    </citation>
    <scope>NUCLEOTIDE SEQUENCE [LARGE SCALE GENOMIC DNA]</scope>
</reference>
<reference evidence="1 2" key="2">
    <citation type="journal article" date="2015" name="Arch. Virol.">
        <title>Complete genome sequence analysis and identification of putative metallo-beta-lactamase and SpoIIIE homologs in Bacillus cereus group phage BCP8-2, a new member of the proposed Bastille-like group.</title>
        <authorList>
            <person name="Asare P.T."/>
            <person name="Bandara N."/>
            <person name="Jeong T.Y."/>
            <person name="Ryu S."/>
            <person name="Klumpp J."/>
            <person name="Kim K.P."/>
        </authorList>
    </citation>
    <scope>NUCLEOTIDE SEQUENCE [LARGE SCALE GENOMIC DNA]</scope>
    <source>
        <strain evidence="1">BCP8-2</strain>
    </source>
</reference>
<evidence type="ECO:0000313" key="2">
    <source>
        <dbReference type="Proteomes" id="UP000033014"/>
    </source>
</evidence>
<accession>A0A0E3D9L6</accession>
<sequence length="204" mass="23525">MSRTRIYRVYHGMIARVTNPNNISYARYGGRGIEVCDEWLDKDKGFMNFYNWAISNGYSDDLTIDRIEVNGNYEPGNCRWMTLGDQQNNRTDSHFITYGGETRTVTEWSRLLGGSRKLVEERLKLGWSEEKAVTTPPTDAKKCNSKELTYNNKTQSLKDWSTELNMNYKTLAGRLRKGWSVERAFSTPVEEKFSHSNKGEGYSA</sequence>
<evidence type="ECO:0008006" key="3">
    <source>
        <dbReference type="Google" id="ProtNLM"/>
    </source>
</evidence>
<dbReference type="RefSeq" id="YP_009149729.1">
    <property type="nucleotide sequence ID" value="NC_027355.1"/>
</dbReference>
<dbReference type="EMBL" id="KJ081346">
    <property type="protein sequence ID" value="AHJ87206.1"/>
    <property type="molecule type" value="Genomic_DNA"/>
</dbReference>
<organism evidence="1 2">
    <name type="scientific">Bacillus phage BCP8-2</name>
    <dbReference type="NCBI Taxonomy" id="1129192"/>
    <lineage>
        <taxon>Viruses</taxon>
        <taxon>Duplodnaviria</taxon>
        <taxon>Heunggongvirae</taxon>
        <taxon>Uroviricota</taxon>
        <taxon>Caudoviricetes</taxon>
        <taxon>Herelleviridae</taxon>
        <taxon>Bastillevirinae</taxon>
        <taxon>Caeruleovirus</taxon>
        <taxon>Caeruleovirus BCP82</taxon>
    </lineage>
</organism>
<dbReference type="GeneID" id="24723432"/>
<keyword evidence="2" id="KW-1185">Reference proteome</keyword>
<proteinExistence type="predicted"/>
<dbReference type="OrthoDB" id="8611at10239"/>
<dbReference type="KEGG" id="vg:24723432"/>
<name>A0A0E3D9L6_9CAUD</name>
<protein>
    <recommendedName>
        <fullName evidence="3">HNH endonuclease</fullName>
    </recommendedName>
</protein>
<dbReference type="Proteomes" id="UP000033014">
    <property type="component" value="Segment"/>
</dbReference>
<evidence type="ECO:0000313" key="1">
    <source>
        <dbReference type="EMBL" id="AHJ87206.1"/>
    </source>
</evidence>